<organism evidence="2 4">
    <name type="scientific">Puccinia graminis f. sp. tritici</name>
    <dbReference type="NCBI Taxonomy" id="56615"/>
    <lineage>
        <taxon>Eukaryota</taxon>
        <taxon>Fungi</taxon>
        <taxon>Dikarya</taxon>
        <taxon>Basidiomycota</taxon>
        <taxon>Pucciniomycotina</taxon>
        <taxon>Pucciniomycetes</taxon>
        <taxon>Pucciniales</taxon>
        <taxon>Pucciniaceae</taxon>
        <taxon>Puccinia</taxon>
    </lineage>
</organism>
<reference evidence="3 4" key="1">
    <citation type="submission" date="2019-05" db="EMBL/GenBank/DDBJ databases">
        <title>Emergence of the Ug99 lineage of the wheat stem rust pathogen through somatic hybridization.</title>
        <authorList>
            <person name="Li F."/>
            <person name="Upadhyaya N.M."/>
            <person name="Sperschneider J."/>
            <person name="Matny O."/>
            <person name="Nguyen-Phuc H."/>
            <person name="Mago R."/>
            <person name="Raley C."/>
            <person name="Miller M.E."/>
            <person name="Silverstein K.A.T."/>
            <person name="Henningsen E."/>
            <person name="Hirsch C.D."/>
            <person name="Visser B."/>
            <person name="Pretorius Z.A."/>
            <person name="Steffenson B.J."/>
            <person name="Schwessinger B."/>
            <person name="Dodds P.N."/>
            <person name="Figueroa M."/>
        </authorList>
    </citation>
    <scope>NUCLEOTIDE SEQUENCE [LARGE SCALE GENOMIC DNA]</scope>
    <source>
        <strain evidence="1">21-0</strain>
        <strain evidence="2 4">Ug99</strain>
    </source>
</reference>
<dbReference type="Proteomes" id="UP000325313">
    <property type="component" value="Unassembled WGS sequence"/>
</dbReference>
<accession>A0A5B0R6Q8</accession>
<evidence type="ECO:0000313" key="3">
    <source>
        <dbReference type="Proteomes" id="UP000324748"/>
    </source>
</evidence>
<evidence type="ECO:0000313" key="2">
    <source>
        <dbReference type="EMBL" id="KAA1121230.1"/>
    </source>
</evidence>
<dbReference type="AlphaFoldDB" id="A0A5B0R6Q8"/>
<evidence type="ECO:0000313" key="1">
    <source>
        <dbReference type="EMBL" id="KAA1118175.1"/>
    </source>
</evidence>
<comment type="caution">
    <text evidence="2">The sequence shown here is derived from an EMBL/GenBank/DDBJ whole genome shotgun (WGS) entry which is preliminary data.</text>
</comment>
<evidence type="ECO:0000313" key="4">
    <source>
        <dbReference type="Proteomes" id="UP000325313"/>
    </source>
</evidence>
<dbReference type="EMBL" id="VSWC01000002">
    <property type="protein sequence ID" value="KAA1118175.1"/>
    <property type="molecule type" value="Genomic_DNA"/>
</dbReference>
<name>A0A5B0R6Q8_PUCGR</name>
<protein>
    <submittedName>
        <fullName evidence="2">Uncharacterized protein</fullName>
    </submittedName>
</protein>
<dbReference type="Proteomes" id="UP000324748">
    <property type="component" value="Unassembled WGS sequence"/>
</dbReference>
<keyword evidence="3" id="KW-1185">Reference proteome</keyword>
<proteinExistence type="predicted"/>
<sequence length="108" mass="11802">MRGDFIKQSLEKNDAASVSSLRRELHLRPPIISHTVAERPSNRCPSVIRFEMTLQGNPKASLAINNKASLVALNRQPKTECSAGALQRSRCIATSAMAINKILMNSTA</sequence>
<gene>
    <name evidence="1" type="ORF">PGT21_032957</name>
    <name evidence="2" type="ORF">PGTUg99_027209</name>
</gene>
<dbReference type="EMBL" id="VDEP01000239">
    <property type="protein sequence ID" value="KAA1121230.1"/>
    <property type="molecule type" value="Genomic_DNA"/>
</dbReference>